<sequence length="239" mass="27753">MVFGRISITWNKPHPHQRLPDDDDDDPGMPSHLPRNHDGYAHYTIPAHGGGRHREYTVETRGDILVDSSHPVVIIDERKHHRGISKDHGHHSLSGHSHSHQLSGAHSSSHAHDGSYPHSHSHNRLLSDSHSGYPPTHEYSDLPLHHHRDHRDINNSSSERLGAGQRKRPWLHPQHERCPPPHYGVGHTIAGFIFCNEQLRRRGKEMRRSAFETRRRERKYRREELRAEREAEKNAERHE</sequence>
<dbReference type="InParanoid" id="A0A067MV02"/>
<keyword evidence="3" id="KW-1185">Reference proteome</keyword>
<evidence type="ECO:0000256" key="1">
    <source>
        <dbReference type="SAM" id="MobiDB-lite"/>
    </source>
</evidence>
<feature type="region of interest" description="Disordered" evidence="1">
    <location>
        <begin position="82"/>
        <end position="175"/>
    </location>
</feature>
<reference evidence="3" key="1">
    <citation type="journal article" date="2014" name="Proc. Natl. Acad. Sci. U.S.A.">
        <title>Extensive sampling of basidiomycete genomes demonstrates inadequacy of the white-rot/brown-rot paradigm for wood decay fungi.</title>
        <authorList>
            <person name="Riley R."/>
            <person name="Salamov A.A."/>
            <person name="Brown D.W."/>
            <person name="Nagy L.G."/>
            <person name="Floudas D."/>
            <person name="Held B.W."/>
            <person name="Levasseur A."/>
            <person name="Lombard V."/>
            <person name="Morin E."/>
            <person name="Otillar R."/>
            <person name="Lindquist E.A."/>
            <person name="Sun H."/>
            <person name="LaButti K.M."/>
            <person name="Schmutz J."/>
            <person name="Jabbour D."/>
            <person name="Luo H."/>
            <person name="Baker S.E."/>
            <person name="Pisabarro A.G."/>
            <person name="Walton J.D."/>
            <person name="Blanchette R.A."/>
            <person name="Henrissat B."/>
            <person name="Martin F."/>
            <person name="Cullen D."/>
            <person name="Hibbett D.S."/>
            <person name="Grigoriev I.V."/>
        </authorList>
    </citation>
    <scope>NUCLEOTIDE SEQUENCE [LARGE SCALE GENOMIC DNA]</scope>
    <source>
        <strain evidence="3">FD-172 SS1</strain>
    </source>
</reference>
<dbReference type="AlphaFoldDB" id="A0A067MV02"/>
<proteinExistence type="predicted"/>
<feature type="region of interest" description="Disordered" evidence="1">
    <location>
        <begin position="204"/>
        <end position="239"/>
    </location>
</feature>
<name>A0A067MV02_BOTB1</name>
<dbReference type="HOGENOM" id="CLU_1160939_0_0_1"/>
<evidence type="ECO:0000313" key="3">
    <source>
        <dbReference type="Proteomes" id="UP000027195"/>
    </source>
</evidence>
<feature type="region of interest" description="Disordered" evidence="1">
    <location>
        <begin position="1"/>
        <end position="41"/>
    </location>
</feature>
<feature type="compositionally biased region" description="Basic residues" evidence="1">
    <location>
        <begin position="82"/>
        <end position="99"/>
    </location>
</feature>
<feature type="compositionally biased region" description="Basic and acidic residues" evidence="1">
    <location>
        <begin position="206"/>
        <end position="239"/>
    </location>
</feature>
<protein>
    <submittedName>
        <fullName evidence="2">Uncharacterized protein</fullName>
    </submittedName>
</protein>
<evidence type="ECO:0000313" key="2">
    <source>
        <dbReference type="EMBL" id="KDQ15366.1"/>
    </source>
</evidence>
<organism evidence="2 3">
    <name type="scientific">Botryobasidium botryosum (strain FD-172 SS1)</name>
    <dbReference type="NCBI Taxonomy" id="930990"/>
    <lineage>
        <taxon>Eukaryota</taxon>
        <taxon>Fungi</taxon>
        <taxon>Dikarya</taxon>
        <taxon>Basidiomycota</taxon>
        <taxon>Agaricomycotina</taxon>
        <taxon>Agaricomycetes</taxon>
        <taxon>Cantharellales</taxon>
        <taxon>Botryobasidiaceae</taxon>
        <taxon>Botryobasidium</taxon>
    </lineage>
</organism>
<accession>A0A067MV02</accession>
<dbReference type="EMBL" id="KL198032">
    <property type="protein sequence ID" value="KDQ15366.1"/>
    <property type="molecule type" value="Genomic_DNA"/>
</dbReference>
<dbReference type="Proteomes" id="UP000027195">
    <property type="component" value="Unassembled WGS sequence"/>
</dbReference>
<gene>
    <name evidence="2" type="ORF">BOTBODRAFT_31689</name>
</gene>